<proteinExistence type="predicted"/>
<gene>
    <name evidence="1" type="ORF">PO158_09480</name>
</gene>
<dbReference type="Proteomes" id="UP001218021">
    <property type="component" value="Unassembled WGS sequence"/>
</dbReference>
<accession>A0AAJ1HPZ3</accession>
<dbReference type="RefSeq" id="WP_272207489.1">
    <property type="nucleotide sequence ID" value="NZ_JAQONC010000004.1"/>
</dbReference>
<dbReference type="EMBL" id="JAQOND010000032">
    <property type="protein sequence ID" value="MDC2828511.1"/>
    <property type="molecule type" value="Genomic_DNA"/>
</dbReference>
<protein>
    <submittedName>
        <fullName evidence="1">Uncharacterized protein</fullName>
    </submittedName>
</protein>
<organism evidence="1 2">
    <name type="scientific">Limosilactobacillus mucosae</name>
    <name type="common">Lactobacillus mucosae</name>
    <dbReference type="NCBI Taxonomy" id="97478"/>
    <lineage>
        <taxon>Bacteria</taxon>
        <taxon>Bacillati</taxon>
        <taxon>Bacillota</taxon>
        <taxon>Bacilli</taxon>
        <taxon>Lactobacillales</taxon>
        <taxon>Lactobacillaceae</taxon>
        <taxon>Limosilactobacillus</taxon>
    </lineage>
</organism>
<reference evidence="1" key="1">
    <citation type="submission" date="2023-01" db="EMBL/GenBank/DDBJ databases">
        <title>Genome analysis of 13 Lactobacillus isolated from gut of wild boar.</title>
        <authorList>
            <person name="Papp P."/>
            <person name="Libisch B."/>
            <person name="Nagy T."/>
            <person name="Olasz F."/>
        </authorList>
    </citation>
    <scope>NUCLEOTIDE SEQUENCE</scope>
    <source>
        <strain evidence="1">F108</strain>
    </source>
</reference>
<dbReference type="AlphaFoldDB" id="A0AAJ1HPZ3"/>
<comment type="caution">
    <text evidence="1">The sequence shown here is derived from an EMBL/GenBank/DDBJ whole genome shotgun (WGS) entry which is preliminary data.</text>
</comment>
<sequence>MLRMMPVKGSKANTNDLRALNAQLAEILNKLKIGKINEMQLKAEIAKGIKAQEAYIDFLPTADIQENQNIYLELVDVLKKIDNEWSILSRNSFWHWNTIEDFASSVVQNVVTMKIMGVLTAFHYPTTHYRGGLRIALSDYDLIVDLQQNQGLKTKKEYVALHKQCQENYNQMAYWILQKYQSSFKDGWLLWNTINLNVIAECRVIYANNRKEYIYD</sequence>
<evidence type="ECO:0000313" key="1">
    <source>
        <dbReference type="EMBL" id="MDC2828511.1"/>
    </source>
</evidence>
<evidence type="ECO:0000313" key="2">
    <source>
        <dbReference type="Proteomes" id="UP001218021"/>
    </source>
</evidence>
<name>A0AAJ1HPZ3_LIMMU</name>